<keyword evidence="6" id="KW-0808">Transferase</keyword>
<evidence type="ECO:0000313" key="6">
    <source>
        <dbReference type="EMBL" id="SDV07654.1"/>
    </source>
</evidence>
<dbReference type="InterPro" id="IPR036390">
    <property type="entry name" value="WH_DNA-bd_sf"/>
</dbReference>
<dbReference type="SMART" id="SM00100">
    <property type="entry name" value="cNMP"/>
    <property type="match status" value="1"/>
</dbReference>
<evidence type="ECO:0000256" key="2">
    <source>
        <dbReference type="ARBA" id="ARBA00023125"/>
    </source>
</evidence>
<dbReference type="EMBL" id="LT629802">
    <property type="protein sequence ID" value="SDV07654.1"/>
    <property type="molecule type" value="Genomic_DNA"/>
</dbReference>
<accession>A0A1H2NQJ4</accession>
<dbReference type="InterPro" id="IPR014710">
    <property type="entry name" value="RmlC-like_jellyroll"/>
</dbReference>
<keyword evidence="1" id="KW-0805">Transcription regulation</keyword>
<evidence type="ECO:0000259" key="4">
    <source>
        <dbReference type="PROSITE" id="PS50042"/>
    </source>
</evidence>
<dbReference type="SUPFAM" id="SSF51206">
    <property type="entry name" value="cAMP-binding domain-like"/>
    <property type="match status" value="1"/>
</dbReference>
<dbReference type="PANTHER" id="PTHR24567:SF74">
    <property type="entry name" value="HTH-TYPE TRANSCRIPTIONAL REGULATOR ARCR"/>
    <property type="match status" value="1"/>
</dbReference>
<feature type="domain" description="Cyclic nucleotide-binding" evidence="4">
    <location>
        <begin position="15"/>
        <end position="118"/>
    </location>
</feature>
<evidence type="ECO:0000259" key="5">
    <source>
        <dbReference type="PROSITE" id="PS51063"/>
    </source>
</evidence>
<dbReference type="STRING" id="46679.SAMN05216202_4385"/>
<dbReference type="InterPro" id="IPR036388">
    <property type="entry name" value="WH-like_DNA-bd_sf"/>
</dbReference>
<organism evidence="6 7">
    <name type="scientific">Pseudomonas mucidolens</name>
    <dbReference type="NCBI Taxonomy" id="46679"/>
    <lineage>
        <taxon>Bacteria</taxon>
        <taxon>Pseudomonadati</taxon>
        <taxon>Pseudomonadota</taxon>
        <taxon>Gammaproteobacteria</taxon>
        <taxon>Pseudomonadales</taxon>
        <taxon>Pseudomonadaceae</taxon>
        <taxon>Pseudomonas</taxon>
    </lineage>
</organism>
<dbReference type="GO" id="GO:0005829">
    <property type="term" value="C:cytosol"/>
    <property type="evidence" value="ECO:0007669"/>
    <property type="project" value="TreeGrafter"/>
</dbReference>
<dbReference type="PANTHER" id="PTHR24567">
    <property type="entry name" value="CRP FAMILY TRANSCRIPTIONAL REGULATORY PROTEIN"/>
    <property type="match status" value="1"/>
</dbReference>
<dbReference type="Pfam" id="PF00027">
    <property type="entry name" value="cNMP_binding"/>
    <property type="match status" value="1"/>
</dbReference>
<dbReference type="OrthoDB" id="6881322at2"/>
<dbReference type="GO" id="GO:0003677">
    <property type="term" value="F:DNA binding"/>
    <property type="evidence" value="ECO:0007669"/>
    <property type="project" value="UniProtKB-KW"/>
</dbReference>
<keyword evidence="6" id="KW-0418">Kinase</keyword>
<dbReference type="InterPro" id="IPR000595">
    <property type="entry name" value="cNMP-bd_dom"/>
</dbReference>
<dbReference type="GO" id="GO:0016301">
    <property type="term" value="F:kinase activity"/>
    <property type="evidence" value="ECO:0007669"/>
    <property type="project" value="UniProtKB-KW"/>
</dbReference>
<dbReference type="SMART" id="SM00419">
    <property type="entry name" value="HTH_CRP"/>
    <property type="match status" value="1"/>
</dbReference>
<dbReference type="InterPro" id="IPR012318">
    <property type="entry name" value="HTH_CRP"/>
</dbReference>
<keyword evidence="7" id="KW-1185">Reference proteome</keyword>
<dbReference type="Pfam" id="PF13545">
    <property type="entry name" value="HTH_Crp_2"/>
    <property type="match status" value="1"/>
</dbReference>
<dbReference type="InterPro" id="IPR050397">
    <property type="entry name" value="Env_Response_Regulators"/>
</dbReference>
<gene>
    <name evidence="6" type="ORF">SAMN05216202_4385</name>
</gene>
<dbReference type="RefSeq" id="WP_084381917.1">
    <property type="nucleotide sequence ID" value="NZ_LS483433.1"/>
</dbReference>
<dbReference type="SUPFAM" id="SSF46785">
    <property type="entry name" value="Winged helix' DNA-binding domain"/>
    <property type="match status" value="1"/>
</dbReference>
<evidence type="ECO:0000313" key="7">
    <source>
        <dbReference type="Proteomes" id="UP000198600"/>
    </source>
</evidence>
<proteinExistence type="predicted"/>
<dbReference type="InterPro" id="IPR018490">
    <property type="entry name" value="cNMP-bd_dom_sf"/>
</dbReference>
<keyword evidence="3" id="KW-0804">Transcription</keyword>
<dbReference type="PROSITE" id="PS51063">
    <property type="entry name" value="HTH_CRP_2"/>
    <property type="match status" value="1"/>
</dbReference>
<evidence type="ECO:0000256" key="1">
    <source>
        <dbReference type="ARBA" id="ARBA00023015"/>
    </source>
</evidence>
<sequence length="244" mass="27049">MDAAKWHQRLTTGHWYRHLPADLQNSLLAAARLRLLTAGQSLFKRGDPPCGVYAVLEGAVRVSAVNAQGKEAVLSLVETPYWFGEICLFDGLPRTHDALAVGPCTLLQVPQASMLKLLDNQPAYWRDMALLMSHKLRLSLINIEQMSLMPALSRLAHRLLMIAEGYGEIEHARRLLQLPQEDLAAMLSLSRQTTNALLRTLQQQGIVGLSYGAIEILDLPRLRFAAGIDAAPLPQPLEQTPHIE</sequence>
<dbReference type="Gene3D" id="2.60.120.10">
    <property type="entry name" value="Jelly Rolls"/>
    <property type="match status" value="1"/>
</dbReference>
<dbReference type="PROSITE" id="PS50042">
    <property type="entry name" value="CNMP_BINDING_3"/>
    <property type="match status" value="1"/>
</dbReference>
<dbReference type="AlphaFoldDB" id="A0A1H2NQJ4"/>
<dbReference type="CDD" id="cd00038">
    <property type="entry name" value="CAP_ED"/>
    <property type="match status" value="1"/>
</dbReference>
<keyword evidence="2" id="KW-0238">DNA-binding</keyword>
<name>A0A1H2NQJ4_9PSED</name>
<feature type="domain" description="HTH crp-type" evidence="5">
    <location>
        <begin position="149"/>
        <end position="220"/>
    </location>
</feature>
<dbReference type="GO" id="GO:0003700">
    <property type="term" value="F:DNA-binding transcription factor activity"/>
    <property type="evidence" value="ECO:0007669"/>
    <property type="project" value="TreeGrafter"/>
</dbReference>
<dbReference type="Gene3D" id="1.10.10.10">
    <property type="entry name" value="Winged helix-like DNA-binding domain superfamily/Winged helix DNA-binding domain"/>
    <property type="match status" value="1"/>
</dbReference>
<reference evidence="7" key="1">
    <citation type="submission" date="2016-10" db="EMBL/GenBank/DDBJ databases">
        <authorList>
            <person name="Varghese N."/>
            <person name="Submissions S."/>
        </authorList>
    </citation>
    <scope>NUCLEOTIDE SEQUENCE [LARGE SCALE GENOMIC DNA]</scope>
    <source>
        <strain evidence="7">LMG 2223</strain>
    </source>
</reference>
<evidence type="ECO:0000256" key="3">
    <source>
        <dbReference type="ARBA" id="ARBA00023163"/>
    </source>
</evidence>
<dbReference type="Proteomes" id="UP000198600">
    <property type="component" value="Chromosome I"/>
</dbReference>
<protein>
    <submittedName>
        <fullName evidence="6">cAMP-binding domain of CRP or a regulatory subunit of cAMP-dependent protein kinases</fullName>
    </submittedName>
</protein>